<reference evidence="2 5" key="2">
    <citation type="submission" date="2019-04" db="EMBL/GenBank/DDBJ databases">
        <title>Isolation and culture of sulfate reducing bacteria from the cold seep of the South China Sea.</title>
        <authorList>
            <person name="Sun C."/>
            <person name="Liu R."/>
        </authorList>
    </citation>
    <scope>NUCLEOTIDE SEQUENCE [LARGE SCALE GENOMIC DNA]</scope>
    <source>
        <strain evidence="2 5">CS1</strain>
    </source>
</reference>
<evidence type="ECO:0000313" key="2">
    <source>
        <dbReference type="EMBL" id="QJT08328.1"/>
    </source>
</evidence>
<dbReference type="EMBL" id="CP039543">
    <property type="protein sequence ID" value="QJT08328.1"/>
    <property type="molecule type" value="Genomic_DNA"/>
</dbReference>
<evidence type="ECO:0000313" key="4">
    <source>
        <dbReference type="Proteomes" id="UP000434052"/>
    </source>
</evidence>
<sequence>MEFHTLQDFLTYTKGNVYLIMGGILIAAALFWQFLMGGKDNTEDEFEQYKHKHD</sequence>
<organism evidence="3 4">
    <name type="scientific">Oceanidesulfovibrio marinus</name>
    <dbReference type="NCBI Taxonomy" id="370038"/>
    <lineage>
        <taxon>Bacteria</taxon>
        <taxon>Pseudomonadati</taxon>
        <taxon>Thermodesulfobacteriota</taxon>
        <taxon>Desulfovibrionia</taxon>
        <taxon>Desulfovibrionales</taxon>
        <taxon>Desulfovibrionaceae</taxon>
        <taxon>Oceanidesulfovibrio</taxon>
    </lineage>
</organism>
<dbReference type="Proteomes" id="UP000503251">
    <property type="component" value="Chromosome"/>
</dbReference>
<name>A0A6P1ZMD3_9BACT</name>
<dbReference type="OrthoDB" id="5460179at2"/>
<dbReference type="NCBIfam" id="NF045712">
    <property type="entry name" value="sulf_resp_HmcD"/>
    <property type="match status" value="1"/>
</dbReference>
<feature type="transmembrane region" description="Helical" evidence="1">
    <location>
        <begin position="17"/>
        <end position="35"/>
    </location>
</feature>
<dbReference type="EMBL" id="QMIF01000003">
    <property type="protein sequence ID" value="TVM35218.1"/>
    <property type="molecule type" value="Genomic_DNA"/>
</dbReference>
<evidence type="ECO:0000313" key="5">
    <source>
        <dbReference type="Proteomes" id="UP000503251"/>
    </source>
</evidence>
<dbReference type="GO" id="GO:0003677">
    <property type="term" value="F:DNA binding"/>
    <property type="evidence" value="ECO:0007669"/>
    <property type="project" value="UniProtKB-KW"/>
</dbReference>
<keyword evidence="5" id="KW-1185">Reference proteome</keyword>
<gene>
    <name evidence="3" type="ORF">DQK91_07440</name>
    <name evidence="2" type="ORF">E8L03_05020</name>
</gene>
<keyword evidence="1" id="KW-1133">Transmembrane helix</keyword>
<evidence type="ECO:0000313" key="3">
    <source>
        <dbReference type="EMBL" id="TVM35218.1"/>
    </source>
</evidence>
<keyword evidence="1" id="KW-0812">Transmembrane</keyword>
<proteinExistence type="predicted"/>
<keyword evidence="1" id="KW-0472">Membrane</keyword>
<keyword evidence="3" id="KW-0238">DNA-binding</keyword>
<dbReference type="InterPro" id="IPR054911">
    <property type="entry name" value="sulf_resp_HmcD"/>
</dbReference>
<reference evidence="3 4" key="1">
    <citation type="submission" date="2018-06" db="EMBL/GenBank/DDBJ databases">
        <title>Complete genome of Desulfovibrio marinus P48SEP.</title>
        <authorList>
            <person name="Crispim J.S."/>
            <person name="Vidigal P.M.P."/>
            <person name="Silva L.C.F."/>
            <person name="Araujo L.C."/>
            <person name="Laguardia C.N."/>
            <person name="Dias R.S."/>
            <person name="Sousa M.P."/>
            <person name="Paula S.O."/>
            <person name="Silva C."/>
        </authorList>
    </citation>
    <scope>NUCLEOTIDE SEQUENCE [LARGE SCALE GENOMIC DNA]</scope>
    <source>
        <strain evidence="3 4">P48SEP</strain>
    </source>
</reference>
<dbReference type="RefSeq" id="WP_144234778.1">
    <property type="nucleotide sequence ID" value="NZ_CP039543.1"/>
</dbReference>
<dbReference type="AlphaFoldDB" id="A0A6P1ZMD3"/>
<evidence type="ECO:0000256" key="1">
    <source>
        <dbReference type="SAM" id="Phobius"/>
    </source>
</evidence>
<protein>
    <submittedName>
        <fullName evidence="3">DNA-binding protein</fullName>
    </submittedName>
</protein>
<dbReference type="Proteomes" id="UP000434052">
    <property type="component" value="Unassembled WGS sequence"/>
</dbReference>
<accession>A0A6P1ZMD3</accession>